<gene>
    <name evidence="6" type="ORF">LCGC14_1178830</name>
</gene>
<organism evidence="6">
    <name type="scientific">marine sediment metagenome</name>
    <dbReference type="NCBI Taxonomy" id="412755"/>
    <lineage>
        <taxon>unclassified sequences</taxon>
        <taxon>metagenomes</taxon>
        <taxon>ecological metagenomes</taxon>
    </lineage>
</organism>
<dbReference type="GO" id="GO:0009306">
    <property type="term" value="P:protein secretion"/>
    <property type="evidence" value="ECO:0007669"/>
    <property type="project" value="InterPro"/>
</dbReference>
<sequence length="1137" mass="127537">MKTHKKLRLLVILFVIILFLAGSGVVIKNILLNRITKKIQSTFEYSHLYVSVFPPVLILEDVRARTTSPLFSAKRIAVRISYGSLLTRERAFNVSIERPILRLNGTSAEKEKENGKVSFSLPFSVEAGSIKEGEFYFLGKEVSFQSRNINARFSQKKGDLSFQAEAEQNILSLDPTLPQVEGKINLSVHRRGKEIIIKKIEIDGSDFSLKAKGSLLNPLNADLRLETSLKTKASFVVDFLHLPFDWEGEIEGAGILTRSSEGIAFKGNFSSESLVLNRVFLGKVNGEIDFNEKAAKTVEFNIQKKSMPPEFVRIHLEEDRISGEAEGVHLDPIINYFSLPWPIKSPAWGSFSIENEKLQAVVEFREDDFEIESGRFPFDGLVKFNWDGKNELIFSSQDLSSSFGQINVEGKAVVGKELDITIQVEIKDVKQARQFTSVILSHNFDFPEIRGKGKSNIHIFGHYDLPQIKADFALTPGGYDRFDADSIEGEVELIGDEFFGRFRIDDPFMKGKISLFSSPEELKVDIQLDRGLVERIFPGFDIDFPLQGEASGNFEVKLKNEDIQLKSTFSSSSMKFAGKNLKDISGKLEWQGDALSFSDLQFHLHGGIVKGNASVDLRVEDFDIDIRGEDIDLSSLYANVKGNLGFSLKGKGVLGQDLALGNFEIKDLHYIHLQKTEARGQAKLGYSEGRLGLELSGNFLPGKNEFNISLALPIPVGDEMFSVDIRGSVTNLDLLLPWKGAKGRVNYLGEVRGGKGSPQIKGAIDFQGSVFPLERFAHALRDYSGLMFIENNKVSFRSLQAKLGGGDVQANGELEFGNGRIENIDLKIEGKNLLLSPLERTMALTDGSLNLIKDSNRFVLEGELLAQKLSWRREVDEEFTFYSSPYYNPREEPGFFDDLTLNIRLRADDNAWMENSLGTARGRFDLTLTGNAITPVVFGDIEVIDGEVYFQDRKFRILSGRLSFINPAAIEPYLSFKGETYVKDYRVTFSLDGPVDRLTPELSSSPPLPPEDVLALLALGESFKRTYSYDTSTLLTTYSFVSFQLSEEAKKRAEGLFVIDRFRIDPFILGSSPEMAARLTVGKKISSNFFILYSANLRAQREEIVRLEWELTNDLSIVGMRNEEGRISIDVKIHKRF</sequence>
<proteinExistence type="predicted"/>
<keyword evidence="3" id="KW-1133">Transmembrane helix</keyword>
<dbReference type="Pfam" id="PF04357">
    <property type="entry name" value="TamB"/>
    <property type="match status" value="1"/>
</dbReference>
<protein>
    <recommendedName>
        <fullName evidence="5">Translocation and assembly module TamB C-terminal domain-containing protein</fullName>
    </recommendedName>
</protein>
<dbReference type="GO" id="GO:0097347">
    <property type="term" value="C:TAM protein secretion complex"/>
    <property type="evidence" value="ECO:0007669"/>
    <property type="project" value="TreeGrafter"/>
</dbReference>
<dbReference type="PANTHER" id="PTHR36985:SF1">
    <property type="entry name" value="TRANSLOCATION AND ASSEMBLY MODULE SUBUNIT TAMB"/>
    <property type="match status" value="1"/>
</dbReference>
<evidence type="ECO:0000256" key="1">
    <source>
        <dbReference type="ARBA" id="ARBA00004167"/>
    </source>
</evidence>
<evidence type="ECO:0000256" key="3">
    <source>
        <dbReference type="ARBA" id="ARBA00022989"/>
    </source>
</evidence>
<feature type="domain" description="Translocation and assembly module TamB C-terminal" evidence="5">
    <location>
        <begin position="798"/>
        <end position="1137"/>
    </location>
</feature>
<dbReference type="InterPro" id="IPR007452">
    <property type="entry name" value="TamB_C"/>
</dbReference>
<comment type="subcellular location">
    <subcellularLocation>
        <location evidence="1">Membrane</location>
        <topology evidence="1">Single-pass membrane protein</topology>
    </subcellularLocation>
</comment>
<evidence type="ECO:0000259" key="5">
    <source>
        <dbReference type="Pfam" id="PF04357"/>
    </source>
</evidence>
<reference evidence="6" key="1">
    <citation type="journal article" date="2015" name="Nature">
        <title>Complex archaea that bridge the gap between prokaryotes and eukaryotes.</title>
        <authorList>
            <person name="Spang A."/>
            <person name="Saw J.H."/>
            <person name="Jorgensen S.L."/>
            <person name="Zaremba-Niedzwiedzka K."/>
            <person name="Martijn J."/>
            <person name="Lind A.E."/>
            <person name="van Eijk R."/>
            <person name="Schleper C."/>
            <person name="Guy L."/>
            <person name="Ettema T.J."/>
        </authorList>
    </citation>
    <scope>NUCLEOTIDE SEQUENCE</scope>
</reference>
<dbReference type="PANTHER" id="PTHR36985">
    <property type="entry name" value="TRANSLOCATION AND ASSEMBLY MODULE SUBUNIT TAMB"/>
    <property type="match status" value="1"/>
</dbReference>
<evidence type="ECO:0000313" key="6">
    <source>
        <dbReference type="EMBL" id="KKM96368.1"/>
    </source>
</evidence>
<name>A0A0F9LSL3_9ZZZZ</name>
<accession>A0A0F9LSL3</accession>
<dbReference type="AlphaFoldDB" id="A0A0F9LSL3"/>
<comment type="caution">
    <text evidence="6">The sequence shown here is derived from an EMBL/GenBank/DDBJ whole genome shotgun (WGS) entry which is preliminary data.</text>
</comment>
<evidence type="ECO:0000256" key="4">
    <source>
        <dbReference type="ARBA" id="ARBA00023136"/>
    </source>
</evidence>
<keyword evidence="2" id="KW-0812">Transmembrane</keyword>
<dbReference type="EMBL" id="LAZR01005891">
    <property type="protein sequence ID" value="KKM96368.1"/>
    <property type="molecule type" value="Genomic_DNA"/>
</dbReference>
<keyword evidence="4" id="KW-0472">Membrane</keyword>
<dbReference type="GO" id="GO:0005886">
    <property type="term" value="C:plasma membrane"/>
    <property type="evidence" value="ECO:0007669"/>
    <property type="project" value="InterPro"/>
</dbReference>
<evidence type="ECO:0000256" key="2">
    <source>
        <dbReference type="ARBA" id="ARBA00022692"/>
    </source>
</evidence>